<accession>A0ABD4U690</accession>
<dbReference type="EMBL" id="JYMX02000001">
    <property type="protein sequence ID" value="MCW3709805.1"/>
    <property type="molecule type" value="Genomic_DNA"/>
</dbReference>
<evidence type="ECO:0000313" key="1">
    <source>
        <dbReference type="EMBL" id="MCW3709805.1"/>
    </source>
</evidence>
<reference evidence="1 2" key="2">
    <citation type="journal article" date="2017" name="Front. Microbiol.">
        <title>Genomics Reveals a Unique Clone of Burkholderia cenocepacia Harboring an Actively Excising Novel Genomic Island.</title>
        <authorList>
            <person name="Patil P.P."/>
            <person name="Mali S."/>
            <person name="Midha S."/>
            <person name="Gautam V."/>
            <person name="Dash L."/>
            <person name="Kumar S."/>
            <person name="Shastri J."/>
            <person name="Singhal L."/>
            <person name="Patil P.B."/>
        </authorList>
    </citation>
    <scope>NUCLEOTIDE SEQUENCE [LARGE SCALE GENOMIC DNA]</scope>
    <source>
        <strain evidence="1 2">BC-19</strain>
    </source>
</reference>
<dbReference type="Proteomes" id="UP000191686">
    <property type="component" value="Unassembled WGS sequence"/>
</dbReference>
<evidence type="ECO:0000313" key="2">
    <source>
        <dbReference type="Proteomes" id="UP000191686"/>
    </source>
</evidence>
<comment type="caution">
    <text evidence="1">The sequence shown here is derived from an EMBL/GenBank/DDBJ whole genome shotgun (WGS) entry which is preliminary data.</text>
</comment>
<reference evidence="1 2" key="1">
    <citation type="journal article" date="2017" name="Front. Microbiol.">
        <title>Genomics reveals a unique clone of Burkholderia cenocepacia harbouring an actively excising novel genomic island.</title>
        <authorList>
            <person name="Patil P."/>
            <person name="Mali S."/>
            <person name="Midha S."/>
            <person name="Gautam V."/>
            <person name="Dash L."/>
            <person name="Kumar S."/>
            <person name="Shastri J."/>
            <person name="Singhal L."/>
            <person name="Patil P.B."/>
        </authorList>
    </citation>
    <scope>NUCLEOTIDE SEQUENCE [LARGE SCALE GENOMIC DNA]</scope>
    <source>
        <strain evidence="1 2">BC-19</strain>
    </source>
</reference>
<gene>
    <name evidence="1" type="ORF">UE95_000785</name>
</gene>
<dbReference type="AlphaFoldDB" id="A0ABD4U690"/>
<name>A0ABD4U690_9BURK</name>
<sequence>MRIDSLDFPFVWLSYRSGASVGSDILGELERLLVCNDRFVILSDDMPVVKDQPAEDGEDRKRFMQWTKSNRSRLRRQVSAMIAIEADAASRRVLKDFAGVFEKIWGYPLLVASTRDIAFSAAKLLLAHTGPARKRRG</sequence>
<proteinExistence type="predicted"/>
<dbReference type="RefSeq" id="WP_080322568.1">
    <property type="nucleotide sequence ID" value="NZ_CAJPGF010000018.1"/>
</dbReference>
<protein>
    <submittedName>
        <fullName evidence="1">ATP--cob(I)alamin adenosyltransferase</fullName>
    </submittedName>
</protein>
<organism evidence="1 2">
    <name type="scientific">Burkholderia cenocepacia</name>
    <dbReference type="NCBI Taxonomy" id="95486"/>
    <lineage>
        <taxon>Bacteria</taxon>
        <taxon>Pseudomonadati</taxon>
        <taxon>Pseudomonadota</taxon>
        <taxon>Betaproteobacteria</taxon>
        <taxon>Burkholderiales</taxon>
        <taxon>Burkholderiaceae</taxon>
        <taxon>Burkholderia</taxon>
        <taxon>Burkholderia cepacia complex</taxon>
    </lineage>
</organism>